<name>A0A381YN68_9ZZZZ</name>
<dbReference type="AlphaFoldDB" id="A0A381YN68"/>
<accession>A0A381YN68</accession>
<gene>
    <name evidence="1" type="ORF">METZ01_LOCUS130857</name>
</gene>
<dbReference type="EMBL" id="UINC01018546">
    <property type="protein sequence ID" value="SVA78003.1"/>
    <property type="molecule type" value="Genomic_DNA"/>
</dbReference>
<sequence>VSSGEPVSWEDQADESGEGLVEREFAAACMAANDDLSQMKAKTFCACVLDQVQAAVTFEEFTELDDFIDKHRDDVSKAMLGEHYGWFVEATEACAT</sequence>
<evidence type="ECO:0000313" key="1">
    <source>
        <dbReference type="EMBL" id="SVA78003.1"/>
    </source>
</evidence>
<feature type="non-terminal residue" evidence="1">
    <location>
        <position position="1"/>
    </location>
</feature>
<proteinExistence type="predicted"/>
<organism evidence="1">
    <name type="scientific">marine metagenome</name>
    <dbReference type="NCBI Taxonomy" id="408172"/>
    <lineage>
        <taxon>unclassified sequences</taxon>
        <taxon>metagenomes</taxon>
        <taxon>ecological metagenomes</taxon>
    </lineage>
</organism>
<reference evidence="1" key="1">
    <citation type="submission" date="2018-05" db="EMBL/GenBank/DDBJ databases">
        <authorList>
            <person name="Lanie J.A."/>
            <person name="Ng W.-L."/>
            <person name="Kazmierczak K.M."/>
            <person name="Andrzejewski T.M."/>
            <person name="Davidsen T.M."/>
            <person name="Wayne K.J."/>
            <person name="Tettelin H."/>
            <person name="Glass J.I."/>
            <person name="Rusch D."/>
            <person name="Podicherti R."/>
            <person name="Tsui H.-C.T."/>
            <person name="Winkler M.E."/>
        </authorList>
    </citation>
    <scope>NUCLEOTIDE SEQUENCE</scope>
</reference>
<protein>
    <submittedName>
        <fullName evidence="1">Uncharacterized protein</fullName>
    </submittedName>
</protein>